<dbReference type="PANTHER" id="PTHR10688">
    <property type="entry name" value="PWWP DOMAIN-CONTAINING PROTEIN"/>
    <property type="match status" value="1"/>
</dbReference>
<sequence length="310" mass="35102">MVAERKLKKNMKFFQGKTKEGTEMIEESNGLGSNYTCDSEIMTDAFGLEAEIAISYGFEPGSLVWAKVKSHPWWPGYILSEAFASPSVRKTKRKGHILVVFFGDASYGWFDPAKLIPFEPYYSDKSQQMQMKAFTKAVEEAVDEIRRRAALGLACCCRFPHNFEPTKNQGYYNVELHDYEEEIYSLSDIKKARDDFQPGEVLSFIQHVAVNPQGNEEKSIDWIKNITTALALRSSTYLEVDETYVQALKQFKASPESDADRELDQEAALPSQAPLSGPFGVDGELKEKNALGRRSSRTKRRRITTDSNSQ</sequence>
<dbReference type="OrthoDB" id="62853at2759"/>
<dbReference type="SUPFAM" id="SSF63748">
    <property type="entry name" value="Tudor/PWWP/MBT"/>
    <property type="match status" value="1"/>
</dbReference>
<dbReference type="CDD" id="cd05162">
    <property type="entry name" value="PWWP"/>
    <property type="match status" value="1"/>
</dbReference>
<keyword evidence="4" id="KW-1185">Reference proteome</keyword>
<dbReference type="Pfam" id="PF00855">
    <property type="entry name" value="PWWP"/>
    <property type="match status" value="1"/>
</dbReference>
<dbReference type="STRING" id="3469.A0A4Y7K878"/>
<dbReference type="SMART" id="SM00293">
    <property type="entry name" value="PWWP"/>
    <property type="match status" value="1"/>
</dbReference>
<proteinExistence type="predicted"/>
<dbReference type="InterPro" id="IPR052657">
    <property type="entry name" value="PDP_family_Arabidopsis"/>
</dbReference>
<feature type="domain" description="PWWP" evidence="2">
    <location>
        <begin position="60"/>
        <end position="121"/>
    </location>
</feature>
<evidence type="ECO:0000313" key="3">
    <source>
        <dbReference type="EMBL" id="RZC69543.1"/>
    </source>
</evidence>
<dbReference type="PROSITE" id="PS50812">
    <property type="entry name" value="PWWP"/>
    <property type="match status" value="1"/>
</dbReference>
<dbReference type="Gramene" id="RZC69543">
    <property type="protein sequence ID" value="RZC69543"/>
    <property type="gene ID" value="C5167_032656"/>
</dbReference>
<dbReference type="AlphaFoldDB" id="A0A4Y7K878"/>
<dbReference type="InterPro" id="IPR000313">
    <property type="entry name" value="PWWP_dom"/>
</dbReference>
<organism evidence="3 4">
    <name type="scientific">Papaver somniferum</name>
    <name type="common">Opium poppy</name>
    <dbReference type="NCBI Taxonomy" id="3469"/>
    <lineage>
        <taxon>Eukaryota</taxon>
        <taxon>Viridiplantae</taxon>
        <taxon>Streptophyta</taxon>
        <taxon>Embryophyta</taxon>
        <taxon>Tracheophyta</taxon>
        <taxon>Spermatophyta</taxon>
        <taxon>Magnoliopsida</taxon>
        <taxon>Ranunculales</taxon>
        <taxon>Papaveraceae</taxon>
        <taxon>Papaveroideae</taxon>
        <taxon>Papaver</taxon>
    </lineage>
</organism>
<name>A0A4Y7K878_PAPSO</name>
<feature type="region of interest" description="Disordered" evidence="1">
    <location>
        <begin position="256"/>
        <end position="310"/>
    </location>
</feature>
<reference evidence="3 4" key="1">
    <citation type="journal article" date="2018" name="Science">
        <title>The opium poppy genome and morphinan production.</title>
        <authorList>
            <person name="Guo L."/>
            <person name="Winzer T."/>
            <person name="Yang X."/>
            <person name="Li Y."/>
            <person name="Ning Z."/>
            <person name="He Z."/>
            <person name="Teodor R."/>
            <person name="Lu Y."/>
            <person name="Bowser T.A."/>
            <person name="Graham I.A."/>
            <person name="Ye K."/>
        </authorList>
    </citation>
    <scope>NUCLEOTIDE SEQUENCE [LARGE SCALE GENOMIC DNA]</scope>
    <source>
        <strain evidence="4">cv. HN1</strain>
        <tissue evidence="3">Leaves</tissue>
    </source>
</reference>
<evidence type="ECO:0000259" key="2">
    <source>
        <dbReference type="PROSITE" id="PS50812"/>
    </source>
</evidence>
<dbReference type="OMA" id="IRICHAI"/>
<gene>
    <name evidence="3" type="ORF">C5167_032656</name>
</gene>
<evidence type="ECO:0000256" key="1">
    <source>
        <dbReference type="SAM" id="MobiDB-lite"/>
    </source>
</evidence>
<accession>A0A4Y7K878</accession>
<dbReference type="PANTHER" id="PTHR10688:SF5">
    <property type="entry name" value="PWWP DOMAIN-CONTAINING PROTEIN 1-RELATED"/>
    <property type="match status" value="1"/>
</dbReference>
<dbReference type="Gene3D" id="2.30.30.140">
    <property type="match status" value="1"/>
</dbReference>
<protein>
    <recommendedName>
        <fullName evidence="2">PWWP domain-containing protein</fullName>
    </recommendedName>
</protein>
<dbReference type="Proteomes" id="UP000316621">
    <property type="component" value="Chromosome 7"/>
</dbReference>
<dbReference type="EMBL" id="CM010721">
    <property type="protein sequence ID" value="RZC69543.1"/>
    <property type="molecule type" value="Genomic_DNA"/>
</dbReference>
<evidence type="ECO:0000313" key="4">
    <source>
        <dbReference type="Proteomes" id="UP000316621"/>
    </source>
</evidence>